<evidence type="ECO:0000259" key="8">
    <source>
        <dbReference type="PROSITE" id="PS51096"/>
    </source>
</evidence>
<dbReference type="GO" id="GO:0005737">
    <property type="term" value="C:cytoplasm"/>
    <property type="evidence" value="ECO:0007669"/>
    <property type="project" value="UniProtKB-SubCell"/>
</dbReference>
<keyword evidence="2" id="KW-0813">Transport</keyword>
<dbReference type="PANTHER" id="PTHR33799">
    <property type="entry name" value="PTS PERMEASE-RELATED-RELATED"/>
    <property type="match status" value="1"/>
</dbReference>
<evidence type="ECO:0000256" key="3">
    <source>
        <dbReference type="ARBA" id="ARBA00022490"/>
    </source>
</evidence>
<keyword evidence="7" id="KW-0418">Kinase</keyword>
<evidence type="ECO:0000313" key="10">
    <source>
        <dbReference type="Proteomes" id="UP000075737"/>
    </source>
</evidence>
<dbReference type="Pfam" id="PF03610">
    <property type="entry name" value="EIIA-man"/>
    <property type="match status" value="1"/>
</dbReference>
<accession>A0A161PVH8</accession>
<reference evidence="9 10" key="1">
    <citation type="submission" date="2015-12" db="EMBL/GenBank/DDBJ databases">
        <title>Draft genome of Thermovenabulum gondwanense isolated from a red thermophilic microbial mat colonisisng an outflow channel of a bore well.</title>
        <authorList>
            <person name="Patel B.K."/>
        </authorList>
    </citation>
    <scope>NUCLEOTIDE SEQUENCE [LARGE SCALE GENOMIC DNA]</scope>
    <source>
        <strain evidence="9 10">R270</strain>
    </source>
</reference>
<dbReference type="Proteomes" id="UP000075737">
    <property type="component" value="Unassembled WGS sequence"/>
</dbReference>
<dbReference type="PANTHER" id="PTHR33799:SF1">
    <property type="entry name" value="PTS SYSTEM MANNOSE-SPECIFIC EIIAB COMPONENT-RELATED"/>
    <property type="match status" value="1"/>
</dbReference>
<dbReference type="STRING" id="520767.ATZ99_07520"/>
<proteinExistence type="predicted"/>
<dbReference type="InterPro" id="IPR004701">
    <property type="entry name" value="PTS_EIIA_man-typ"/>
</dbReference>
<keyword evidence="6" id="KW-0598">Phosphotransferase system</keyword>
<evidence type="ECO:0000313" key="9">
    <source>
        <dbReference type="EMBL" id="KYO66935.1"/>
    </source>
</evidence>
<evidence type="ECO:0000256" key="6">
    <source>
        <dbReference type="ARBA" id="ARBA00022683"/>
    </source>
</evidence>
<keyword evidence="4" id="KW-0762">Sugar transport</keyword>
<dbReference type="AlphaFoldDB" id="A0A161PVH8"/>
<keyword evidence="5" id="KW-0808">Transferase</keyword>
<sequence>MKIILIGHGNFPYGLVDAARMIIGELDFLKSISFGENDDISGFEEKIKIEIENSDEDILVMADLFGGSPFNIAMKLASQHKKNKIKVLAGVNLPIVLELSSLLLNNCDIDFIVSKLKTSGKEAIVEGFQELNFINND</sequence>
<keyword evidence="3" id="KW-0963">Cytoplasm</keyword>
<organism evidence="9 10">
    <name type="scientific">Thermovenabulum gondwanense</name>
    <dbReference type="NCBI Taxonomy" id="520767"/>
    <lineage>
        <taxon>Bacteria</taxon>
        <taxon>Bacillati</taxon>
        <taxon>Bacillota</taxon>
        <taxon>Clostridia</taxon>
        <taxon>Thermosediminibacterales</taxon>
        <taxon>Thermosediminibacteraceae</taxon>
        <taxon>Thermovenabulum</taxon>
    </lineage>
</organism>
<dbReference type="InterPro" id="IPR033887">
    <property type="entry name" value="PTS_IIA_man"/>
</dbReference>
<name>A0A161PVH8_9FIRM</name>
<dbReference type="Gene3D" id="3.40.50.510">
    <property type="entry name" value="Phosphotransferase system, mannose-type IIA component"/>
    <property type="match status" value="1"/>
</dbReference>
<dbReference type="InterPro" id="IPR051471">
    <property type="entry name" value="Bacterial_PTS_sugar_comp"/>
</dbReference>
<comment type="caution">
    <text evidence="9">The sequence shown here is derived from an EMBL/GenBank/DDBJ whole genome shotgun (WGS) entry which is preliminary data.</text>
</comment>
<dbReference type="InterPro" id="IPR036662">
    <property type="entry name" value="PTS_EIIA_man-typ_sf"/>
</dbReference>
<comment type="subcellular location">
    <subcellularLocation>
        <location evidence="1">Cytoplasm</location>
    </subcellularLocation>
</comment>
<protein>
    <submittedName>
        <fullName evidence="9">PTS system mannose-specific EIIAB component</fullName>
    </submittedName>
</protein>
<dbReference type="PROSITE" id="PS51096">
    <property type="entry name" value="PTS_EIIA_TYPE_4"/>
    <property type="match status" value="1"/>
</dbReference>
<evidence type="ECO:0000256" key="2">
    <source>
        <dbReference type="ARBA" id="ARBA00022448"/>
    </source>
</evidence>
<evidence type="ECO:0000256" key="7">
    <source>
        <dbReference type="ARBA" id="ARBA00022777"/>
    </source>
</evidence>
<dbReference type="GO" id="GO:0016020">
    <property type="term" value="C:membrane"/>
    <property type="evidence" value="ECO:0007669"/>
    <property type="project" value="InterPro"/>
</dbReference>
<gene>
    <name evidence="9" type="primary">manX</name>
    <name evidence="9" type="ORF">ATZ99_07520</name>
</gene>
<dbReference type="RefSeq" id="WP_068747910.1">
    <property type="nucleotide sequence ID" value="NZ_LOHZ01000023.1"/>
</dbReference>
<dbReference type="EMBL" id="LOHZ01000023">
    <property type="protein sequence ID" value="KYO66935.1"/>
    <property type="molecule type" value="Genomic_DNA"/>
</dbReference>
<dbReference type="GO" id="GO:0009401">
    <property type="term" value="P:phosphoenolpyruvate-dependent sugar phosphotransferase system"/>
    <property type="evidence" value="ECO:0007669"/>
    <property type="project" value="UniProtKB-KW"/>
</dbReference>
<feature type="domain" description="PTS EIIA type-4" evidence="8">
    <location>
        <begin position="1"/>
        <end position="124"/>
    </location>
</feature>
<keyword evidence="10" id="KW-1185">Reference proteome</keyword>
<evidence type="ECO:0000256" key="5">
    <source>
        <dbReference type="ARBA" id="ARBA00022679"/>
    </source>
</evidence>
<evidence type="ECO:0000256" key="4">
    <source>
        <dbReference type="ARBA" id="ARBA00022597"/>
    </source>
</evidence>
<evidence type="ECO:0000256" key="1">
    <source>
        <dbReference type="ARBA" id="ARBA00004496"/>
    </source>
</evidence>
<dbReference type="GO" id="GO:0016301">
    <property type="term" value="F:kinase activity"/>
    <property type="evidence" value="ECO:0007669"/>
    <property type="project" value="UniProtKB-KW"/>
</dbReference>
<dbReference type="CDD" id="cd00006">
    <property type="entry name" value="PTS_IIA_man"/>
    <property type="match status" value="1"/>
</dbReference>
<dbReference type="SUPFAM" id="SSF53062">
    <property type="entry name" value="PTS system fructose IIA component-like"/>
    <property type="match status" value="1"/>
</dbReference>